<dbReference type="InterPro" id="IPR014306">
    <property type="entry name" value="Hydroxyisourate_hydrolase"/>
</dbReference>
<dbReference type="Gene3D" id="2.60.40.180">
    <property type="entry name" value="Transthyretin/hydroxyisourate hydrolase domain"/>
    <property type="match status" value="1"/>
</dbReference>
<dbReference type="PRINTS" id="PR00189">
    <property type="entry name" value="TRNSTHYRETIN"/>
</dbReference>
<evidence type="ECO:0000313" key="12">
    <source>
        <dbReference type="EMBL" id="KFC83608.1"/>
    </source>
</evidence>
<dbReference type="InterPro" id="IPR023418">
    <property type="entry name" value="Thyroxine_BS"/>
</dbReference>
<comment type="caution">
    <text evidence="12">The sequence shown here is derived from an EMBL/GenBank/DDBJ whole genome shotgun (WGS) entry which is preliminary data.</text>
</comment>
<evidence type="ECO:0000256" key="7">
    <source>
        <dbReference type="ARBA" id="ARBA00022631"/>
    </source>
</evidence>
<comment type="function">
    <text evidence="2">Catalyzes the hydrolysis of 5-hydroxyisourate (HIU) to 2-oxo-4-hydroxy-4-carboxy-5-ureidoimidazoline (OHCU).</text>
</comment>
<keyword evidence="7 10" id="KW-0659">Purine metabolism</keyword>
<dbReference type="Proteomes" id="UP000028653">
    <property type="component" value="Unassembled WGS sequence"/>
</dbReference>
<evidence type="ECO:0000256" key="1">
    <source>
        <dbReference type="ARBA" id="ARBA00001043"/>
    </source>
</evidence>
<accession>A0A085GIR3</accession>
<evidence type="ECO:0000313" key="13">
    <source>
        <dbReference type="Proteomes" id="UP000028653"/>
    </source>
</evidence>
<dbReference type="AlphaFoldDB" id="A0A085GIR3"/>
<evidence type="ECO:0000256" key="3">
    <source>
        <dbReference type="ARBA" id="ARBA00009850"/>
    </source>
</evidence>
<dbReference type="EC" id="3.5.2.17" evidence="5 10"/>
<feature type="binding site" evidence="9">
    <location>
        <position position="45"/>
    </location>
    <ligand>
        <name>substrate</name>
    </ligand>
</feature>
<dbReference type="eggNOG" id="COG2351">
    <property type="taxonomic scope" value="Bacteria"/>
</dbReference>
<proteinExistence type="inferred from homology"/>
<sequence>MSQLSTHVLDTALGKPATGVAICLEQQLGDTWETVAQGVTDSDGRLKDFTPAALAAGRYRLTAEIGLYFAATHRETLYPTAQIDFVIPQNGGHYHLPFLISPWSWSTYRGS</sequence>
<evidence type="ECO:0000256" key="6">
    <source>
        <dbReference type="ARBA" id="ARBA00017539"/>
    </source>
</evidence>
<dbReference type="EMBL" id="JMPI01000019">
    <property type="protein sequence ID" value="KFC83608.1"/>
    <property type="molecule type" value="Genomic_DNA"/>
</dbReference>
<evidence type="ECO:0000256" key="2">
    <source>
        <dbReference type="ARBA" id="ARBA00002704"/>
    </source>
</evidence>
<evidence type="ECO:0000256" key="4">
    <source>
        <dbReference type="ARBA" id="ARBA00011881"/>
    </source>
</evidence>
<dbReference type="NCBIfam" id="TIGR02962">
    <property type="entry name" value="hdxy_isourate"/>
    <property type="match status" value="1"/>
</dbReference>
<comment type="catalytic activity">
    <reaction evidence="1 10">
        <text>5-hydroxyisourate + H2O = 5-hydroxy-2-oxo-4-ureido-2,5-dihydro-1H-imidazole-5-carboxylate + H(+)</text>
        <dbReference type="Rhea" id="RHEA:23736"/>
        <dbReference type="ChEBI" id="CHEBI:15377"/>
        <dbReference type="ChEBI" id="CHEBI:15378"/>
        <dbReference type="ChEBI" id="CHEBI:18072"/>
        <dbReference type="ChEBI" id="CHEBI:58639"/>
        <dbReference type="EC" id="3.5.2.17"/>
    </reaction>
</comment>
<dbReference type="PANTHER" id="PTHR10395:SF7">
    <property type="entry name" value="5-HYDROXYISOURATE HYDROLASE"/>
    <property type="match status" value="1"/>
</dbReference>
<dbReference type="SUPFAM" id="SSF49472">
    <property type="entry name" value="Transthyretin (synonym: prealbumin)"/>
    <property type="match status" value="1"/>
</dbReference>
<dbReference type="PANTHER" id="PTHR10395">
    <property type="entry name" value="URICASE AND TRANSTHYRETIN-RELATED"/>
    <property type="match status" value="1"/>
</dbReference>
<dbReference type="InterPro" id="IPR036817">
    <property type="entry name" value="Transthyretin/HIU_hydrolase_sf"/>
</dbReference>
<dbReference type="PROSITE" id="PS00768">
    <property type="entry name" value="TRANSTHYRETIN_1"/>
    <property type="match status" value="1"/>
</dbReference>
<feature type="domain" description="Transthyretin/hydroxyisourate hydrolase" evidence="11">
    <location>
        <begin position="4"/>
        <end position="110"/>
    </location>
</feature>
<evidence type="ECO:0000256" key="10">
    <source>
        <dbReference type="RuleBase" id="RU361270"/>
    </source>
</evidence>
<evidence type="ECO:0000256" key="9">
    <source>
        <dbReference type="PIRSR" id="PIRSR600895-51"/>
    </source>
</evidence>
<dbReference type="GO" id="GO:0033971">
    <property type="term" value="F:hydroxyisourate hydrolase activity"/>
    <property type="evidence" value="ECO:0007669"/>
    <property type="project" value="UniProtKB-EC"/>
</dbReference>
<dbReference type="RefSeq" id="WP_034493579.1">
    <property type="nucleotide sequence ID" value="NZ_JMPI01000019.1"/>
</dbReference>
<feature type="binding site" evidence="9">
    <location>
        <position position="108"/>
    </location>
    <ligand>
        <name>substrate</name>
    </ligand>
</feature>
<protein>
    <recommendedName>
        <fullName evidence="6 10">5-hydroxyisourate hydrolase</fullName>
        <shortName evidence="10">HIU hydrolase</shortName>
        <shortName evidence="10">HIUHase</shortName>
        <ecNumber evidence="5 10">3.5.2.17</ecNumber>
    </recommendedName>
</protein>
<dbReference type="OrthoDB" id="9792386at2"/>
<comment type="subunit">
    <text evidence="4 10">Homotetramer.</text>
</comment>
<dbReference type="GO" id="GO:0006144">
    <property type="term" value="P:purine nucleobase metabolic process"/>
    <property type="evidence" value="ECO:0007669"/>
    <property type="project" value="UniProtKB-KW"/>
</dbReference>
<keyword evidence="13" id="KW-1185">Reference proteome</keyword>
<comment type="similarity">
    <text evidence="3 10">Belongs to the transthyretin family. 5-hydroxyisourate hydrolase subfamily.</text>
</comment>
<evidence type="ECO:0000256" key="5">
    <source>
        <dbReference type="ARBA" id="ARBA00012609"/>
    </source>
</evidence>
<dbReference type="Pfam" id="PF00576">
    <property type="entry name" value="Transthyretin"/>
    <property type="match status" value="1"/>
</dbReference>
<reference evidence="12 13" key="1">
    <citation type="submission" date="2014-05" db="EMBL/GenBank/DDBJ databases">
        <title>ATOL: Assembling a taxonomically balanced genome-scale reconstruction of the evolutionary history of the Enterobacteriaceae.</title>
        <authorList>
            <person name="Plunkett G.III."/>
            <person name="Neeno-Eckwall E.C."/>
            <person name="Glasner J.D."/>
            <person name="Perna N.T."/>
        </authorList>
    </citation>
    <scope>NUCLEOTIDE SEQUENCE [LARGE SCALE GENOMIC DNA]</scope>
    <source>
        <strain evidence="12 13">ATCC 33320</strain>
    </source>
</reference>
<keyword evidence="8 10" id="KW-0378">Hydrolase</keyword>
<dbReference type="CDD" id="cd05822">
    <property type="entry name" value="TLP_HIUase"/>
    <property type="match status" value="1"/>
</dbReference>
<dbReference type="InterPro" id="IPR023416">
    <property type="entry name" value="Transthyretin/HIU_hydrolase_d"/>
</dbReference>
<feature type="binding site" evidence="9">
    <location>
        <position position="7"/>
    </location>
    <ligand>
        <name>substrate</name>
    </ligand>
</feature>
<organism evidence="12 13">
    <name type="scientific">Buttiauxella agrestis ATCC 33320</name>
    <dbReference type="NCBI Taxonomy" id="1006004"/>
    <lineage>
        <taxon>Bacteria</taxon>
        <taxon>Pseudomonadati</taxon>
        <taxon>Pseudomonadota</taxon>
        <taxon>Gammaproteobacteria</taxon>
        <taxon>Enterobacterales</taxon>
        <taxon>Enterobacteriaceae</taxon>
        <taxon>Buttiauxella</taxon>
    </lineage>
</organism>
<evidence type="ECO:0000256" key="8">
    <source>
        <dbReference type="ARBA" id="ARBA00022801"/>
    </source>
</evidence>
<dbReference type="STRING" id="1006004.GBAG_0718"/>
<gene>
    <name evidence="12" type="primary">uraH</name>
    <name evidence="12" type="ORF">GBAG_0718</name>
</gene>
<evidence type="ECO:0000259" key="11">
    <source>
        <dbReference type="Pfam" id="PF00576"/>
    </source>
</evidence>
<dbReference type="InterPro" id="IPR000895">
    <property type="entry name" value="Transthyretin/HIU_hydrolase"/>
</dbReference>
<name>A0A085GIR3_9ENTR</name>